<dbReference type="EMBL" id="KZ107855">
    <property type="protein sequence ID" value="OSS44998.1"/>
    <property type="molecule type" value="Genomic_DNA"/>
</dbReference>
<accession>A0A1Y2LQ11</accession>
<evidence type="ECO:0000313" key="3">
    <source>
        <dbReference type="Proteomes" id="UP000193240"/>
    </source>
</evidence>
<proteinExistence type="predicted"/>
<feature type="compositionally biased region" description="Polar residues" evidence="1">
    <location>
        <begin position="123"/>
        <end position="138"/>
    </location>
</feature>
<dbReference type="AlphaFoldDB" id="A0A1Y2LQ11"/>
<feature type="region of interest" description="Disordered" evidence="1">
    <location>
        <begin position="68"/>
        <end position="102"/>
    </location>
</feature>
<gene>
    <name evidence="2" type="ORF">B5807_09156</name>
</gene>
<dbReference type="InParanoid" id="A0A1Y2LQ11"/>
<reference evidence="2 3" key="1">
    <citation type="journal article" date="2017" name="Genome Announc.">
        <title>Genome sequence of the saprophytic ascomycete Epicoccum nigrum ICMP 19927 strain isolated from New Zealand.</title>
        <authorList>
            <person name="Fokin M."/>
            <person name="Fleetwood D."/>
            <person name="Weir B.S."/>
            <person name="Villas-Boas S.G."/>
        </authorList>
    </citation>
    <scope>NUCLEOTIDE SEQUENCE [LARGE SCALE GENOMIC DNA]</scope>
    <source>
        <strain evidence="2 3">ICMP 19927</strain>
    </source>
</reference>
<organism evidence="2 3">
    <name type="scientific">Epicoccum nigrum</name>
    <name type="common">Soil fungus</name>
    <name type="synonym">Epicoccum purpurascens</name>
    <dbReference type="NCBI Taxonomy" id="105696"/>
    <lineage>
        <taxon>Eukaryota</taxon>
        <taxon>Fungi</taxon>
        <taxon>Dikarya</taxon>
        <taxon>Ascomycota</taxon>
        <taxon>Pezizomycotina</taxon>
        <taxon>Dothideomycetes</taxon>
        <taxon>Pleosporomycetidae</taxon>
        <taxon>Pleosporales</taxon>
        <taxon>Pleosporineae</taxon>
        <taxon>Didymellaceae</taxon>
        <taxon>Epicoccum</taxon>
    </lineage>
</organism>
<sequence>MAIKDLISKIQRSLLCCSRSEEQCPLEIGAPTNVRRVDVSDALPGLTDDQRKYIREKASSDAIHLLGLQSYPPSHPGSRPPTTPPSSEHSLRHEPNSAISTRQPSMALLNAASKDLPEGVPTTPRQTHPPYSSPNTRMKSMWSGPRRLSTTSSCRDSLYSKIGDGEKPRNTSFMTLNLDFETESLDSKKRADSPRTLSMTSGFEMQNTVGGRADTQTPITKNEKVNAAIKETEVVDSSDEDDPFITAEGTLLKKI</sequence>
<feature type="region of interest" description="Disordered" evidence="1">
    <location>
        <begin position="115"/>
        <end position="154"/>
    </location>
</feature>
<evidence type="ECO:0000313" key="2">
    <source>
        <dbReference type="EMBL" id="OSS44998.1"/>
    </source>
</evidence>
<dbReference type="Proteomes" id="UP000193240">
    <property type="component" value="Unassembled WGS sequence"/>
</dbReference>
<keyword evidence="3" id="KW-1185">Reference proteome</keyword>
<name>A0A1Y2LQ11_EPING</name>
<dbReference type="OMA" id="WHSERRY"/>
<protein>
    <submittedName>
        <fullName evidence="2">Uncharacterized protein</fullName>
    </submittedName>
</protein>
<feature type="compositionally biased region" description="Pro residues" evidence="1">
    <location>
        <begin position="73"/>
        <end position="84"/>
    </location>
</feature>
<evidence type="ECO:0000256" key="1">
    <source>
        <dbReference type="SAM" id="MobiDB-lite"/>
    </source>
</evidence>